<dbReference type="GO" id="GO:0004867">
    <property type="term" value="F:serine-type endopeptidase inhibitor activity"/>
    <property type="evidence" value="ECO:0007669"/>
    <property type="project" value="InterPro"/>
</dbReference>
<dbReference type="SUPFAM" id="SSF56574">
    <property type="entry name" value="Serpins"/>
    <property type="match status" value="1"/>
</dbReference>
<keyword evidence="2" id="KW-0732">Signal</keyword>
<gene>
    <name evidence="4" type="ORF">SAMN05216323_10666</name>
</gene>
<evidence type="ECO:0000313" key="5">
    <source>
        <dbReference type="Proteomes" id="UP000199452"/>
    </source>
</evidence>
<dbReference type="InterPro" id="IPR000215">
    <property type="entry name" value="Serpin_fam"/>
</dbReference>
<protein>
    <submittedName>
        <fullName evidence="4">Serpin B</fullName>
    </submittedName>
</protein>
<dbReference type="AlphaFoldDB" id="A0A1G6QUJ0"/>
<name>A0A1G6QUJ0_9BACT</name>
<dbReference type="InterPro" id="IPR023795">
    <property type="entry name" value="Serpin_CS"/>
</dbReference>
<dbReference type="PROSITE" id="PS00284">
    <property type="entry name" value="SERPIN"/>
    <property type="match status" value="1"/>
</dbReference>
<dbReference type="InterPro" id="IPR042178">
    <property type="entry name" value="Serpin_sf_1"/>
</dbReference>
<proteinExistence type="inferred from homology"/>
<accession>A0A1G6QUJ0</accession>
<dbReference type="GO" id="GO:0005615">
    <property type="term" value="C:extracellular space"/>
    <property type="evidence" value="ECO:0007669"/>
    <property type="project" value="InterPro"/>
</dbReference>
<evidence type="ECO:0000256" key="1">
    <source>
        <dbReference type="RuleBase" id="RU000411"/>
    </source>
</evidence>
<reference evidence="4 5" key="1">
    <citation type="submission" date="2016-09" db="EMBL/GenBank/DDBJ databases">
        <authorList>
            <person name="Capua I."/>
            <person name="De Benedictis P."/>
            <person name="Joannis T."/>
            <person name="Lombin L.H."/>
            <person name="Cattoli G."/>
        </authorList>
    </citation>
    <scope>NUCLEOTIDE SEQUENCE [LARGE SCALE GENOMIC DNA]</scope>
    <source>
        <strain evidence="4 5">A7P-90m</strain>
    </source>
</reference>
<dbReference type="SMART" id="SM00093">
    <property type="entry name" value="SERPIN"/>
    <property type="match status" value="1"/>
</dbReference>
<evidence type="ECO:0000313" key="4">
    <source>
        <dbReference type="EMBL" id="SDC95982.1"/>
    </source>
</evidence>
<keyword evidence="5" id="KW-1185">Reference proteome</keyword>
<dbReference type="Proteomes" id="UP000199452">
    <property type="component" value="Unassembled WGS sequence"/>
</dbReference>
<comment type="similarity">
    <text evidence="1">Belongs to the serpin family.</text>
</comment>
<dbReference type="STRING" id="1640674.SAMN05216323_10666"/>
<feature type="domain" description="Serpin" evidence="3">
    <location>
        <begin position="29"/>
        <end position="386"/>
    </location>
</feature>
<dbReference type="InterPro" id="IPR036186">
    <property type="entry name" value="Serpin_sf"/>
</dbReference>
<dbReference type="Gene3D" id="3.30.497.10">
    <property type="entry name" value="Antithrombin, subunit I, domain 2"/>
    <property type="match status" value="1"/>
</dbReference>
<evidence type="ECO:0000256" key="2">
    <source>
        <dbReference type="SAM" id="SignalP"/>
    </source>
</evidence>
<organism evidence="4 5">
    <name type="scientific">Williamwhitmania taraxaci</name>
    <dbReference type="NCBI Taxonomy" id="1640674"/>
    <lineage>
        <taxon>Bacteria</taxon>
        <taxon>Pseudomonadati</taxon>
        <taxon>Bacteroidota</taxon>
        <taxon>Bacteroidia</taxon>
        <taxon>Bacteroidales</taxon>
        <taxon>Williamwhitmaniaceae</taxon>
        <taxon>Williamwhitmania</taxon>
    </lineage>
</organism>
<sequence>MKKNILIAVLFASTSAFGQQAAKNSDFAFRLYSEMKATPGNIIVSPNSISEAMAMVYSGAGGTTKEQIAKTMGFNMNFCKHFKSFKTVNNSLAKTKSVELYRANSIWVESTFRPKNSFIRKNTKLFGAAIFKTDFLNNANKSRKDINLWVEGNTKNRIMDLLPEGSIDNNTRMVLVNSIYFYGSWETAFSPKATQKETFNSPSKPIEVNFLHANGEYQFNETEDYKIVEVPFKGSEVVLLAFLPSETAGMTSLEAQLSPEFVKQASANLKKAHIDLKLPKIKLETESVRIDKHLATMGMPLAFSSDADFSGISKNQDLQIDKIFHKAFLEFTEEGAEAAAATAVIISRTAINPKDALRFWANRPFIFLIWDKTNNVILFMGRIETPNA</sequence>
<dbReference type="PANTHER" id="PTHR11461">
    <property type="entry name" value="SERINE PROTEASE INHIBITOR, SERPIN"/>
    <property type="match status" value="1"/>
</dbReference>
<dbReference type="Gene3D" id="2.30.39.10">
    <property type="entry name" value="Alpha-1-antitrypsin, domain 1"/>
    <property type="match status" value="1"/>
</dbReference>
<dbReference type="EMBL" id="FMYP01000066">
    <property type="protein sequence ID" value="SDC95982.1"/>
    <property type="molecule type" value="Genomic_DNA"/>
</dbReference>
<dbReference type="InterPro" id="IPR023796">
    <property type="entry name" value="Serpin_dom"/>
</dbReference>
<dbReference type="CDD" id="cd19590">
    <property type="entry name" value="serpin_thermopin-like"/>
    <property type="match status" value="1"/>
</dbReference>
<dbReference type="RefSeq" id="WP_092440165.1">
    <property type="nucleotide sequence ID" value="NZ_FMYP01000066.1"/>
</dbReference>
<evidence type="ECO:0000259" key="3">
    <source>
        <dbReference type="SMART" id="SM00093"/>
    </source>
</evidence>
<dbReference type="PANTHER" id="PTHR11461:SF211">
    <property type="entry name" value="GH10112P-RELATED"/>
    <property type="match status" value="1"/>
</dbReference>
<feature type="signal peptide" evidence="2">
    <location>
        <begin position="1"/>
        <end position="18"/>
    </location>
</feature>
<dbReference type="InterPro" id="IPR042185">
    <property type="entry name" value="Serpin_sf_2"/>
</dbReference>
<feature type="chain" id="PRO_5011545728" evidence="2">
    <location>
        <begin position="19"/>
        <end position="388"/>
    </location>
</feature>
<dbReference type="OrthoDB" id="9764871at2"/>
<dbReference type="Pfam" id="PF00079">
    <property type="entry name" value="Serpin"/>
    <property type="match status" value="1"/>
</dbReference>